<evidence type="ECO:0000313" key="14">
    <source>
        <dbReference type="Proteomes" id="UP000183940"/>
    </source>
</evidence>
<proteinExistence type="inferred from homology"/>
<feature type="coiled-coil region" evidence="8">
    <location>
        <begin position="862"/>
        <end position="893"/>
    </location>
</feature>
<organism evidence="13 14">
    <name type="scientific">Roseofilum reptotaenium AO1-A</name>
    <dbReference type="NCBI Taxonomy" id="1925591"/>
    <lineage>
        <taxon>Bacteria</taxon>
        <taxon>Bacillati</taxon>
        <taxon>Cyanobacteriota</taxon>
        <taxon>Cyanophyceae</taxon>
        <taxon>Desertifilales</taxon>
        <taxon>Desertifilaceae</taxon>
        <taxon>Roseofilum</taxon>
    </lineage>
</organism>
<dbReference type="InterPro" id="IPR013656">
    <property type="entry name" value="PAS_4"/>
</dbReference>
<comment type="similarity">
    <text evidence="2">In the N-terminal section; belongs to the phytochrome family.</text>
</comment>
<evidence type="ECO:0000259" key="10">
    <source>
        <dbReference type="PROSITE" id="PS50112"/>
    </source>
</evidence>
<evidence type="ECO:0000256" key="3">
    <source>
        <dbReference type="ARBA" id="ARBA00012438"/>
    </source>
</evidence>
<dbReference type="InterPro" id="IPR003018">
    <property type="entry name" value="GAF"/>
</dbReference>
<evidence type="ECO:0000256" key="8">
    <source>
        <dbReference type="SAM" id="Coils"/>
    </source>
</evidence>
<dbReference type="InterPro" id="IPR052162">
    <property type="entry name" value="Sensor_kinase/Photoreceptor"/>
</dbReference>
<dbReference type="SMART" id="SM00086">
    <property type="entry name" value="PAC"/>
    <property type="match status" value="6"/>
</dbReference>
<feature type="domain" description="Phytochrome chromophore attachment site" evidence="9">
    <location>
        <begin position="1296"/>
        <end position="1432"/>
    </location>
</feature>
<dbReference type="SUPFAM" id="SSF55781">
    <property type="entry name" value="GAF domain-like"/>
    <property type="match status" value="3"/>
</dbReference>
<dbReference type="Gene3D" id="3.10.580.10">
    <property type="entry name" value="CBS-domain"/>
    <property type="match status" value="1"/>
</dbReference>
<dbReference type="SUPFAM" id="SSF54631">
    <property type="entry name" value="CBS-domain pair"/>
    <property type="match status" value="1"/>
</dbReference>
<dbReference type="Pfam" id="PF00571">
    <property type="entry name" value="CBS"/>
    <property type="match status" value="1"/>
</dbReference>
<dbReference type="NCBIfam" id="TIGR00229">
    <property type="entry name" value="sensory_box"/>
    <property type="match status" value="7"/>
</dbReference>
<dbReference type="SUPFAM" id="SSF55785">
    <property type="entry name" value="PYP-like sensor domain (PAS domain)"/>
    <property type="match status" value="8"/>
</dbReference>
<evidence type="ECO:0000259" key="12">
    <source>
        <dbReference type="PROSITE" id="PS51371"/>
    </source>
</evidence>
<feature type="domain" description="PAC" evidence="11">
    <location>
        <begin position="819"/>
        <end position="871"/>
    </location>
</feature>
<evidence type="ECO:0000313" key="13">
    <source>
        <dbReference type="EMBL" id="OJJ27454.1"/>
    </source>
</evidence>
<reference evidence="13" key="1">
    <citation type="submission" date="2016-10" db="EMBL/GenBank/DDBJ databases">
        <title>CRISPR-Cas defence system in Roseofilum reptotaenium: evidence of a bacteriophage-cyanobacterium arms race in the coral black band disease.</title>
        <authorList>
            <person name="Buerger P."/>
            <person name="Wood-Charlson E.M."/>
            <person name="Weynberg K.D."/>
            <person name="Willis B."/>
            <person name="Van Oppen M.J."/>
        </authorList>
    </citation>
    <scope>NUCLEOTIDE SEQUENCE [LARGE SCALE GENOMIC DNA]</scope>
    <source>
        <strain evidence="13">AO1-A</strain>
    </source>
</reference>
<keyword evidence="5" id="KW-0808">Transferase</keyword>
<dbReference type="InterPro" id="IPR035965">
    <property type="entry name" value="PAS-like_dom_sf"/>
</dbReference>
<dbReference type="Pfam" id="PF08448">
    <property type="entry name" value="PAS_4"/>
    <property type="match status" value="2"/>
</dbReference>
<name>A0A1L9QXR0_9CYAN</name>
<keyword evidence="14" id="KW-1185">Reference proteome</keyword>
<evidence type="ECO:0000256" key="1">
    <source>
        <dbReference type="ARBA" id="ARBA00000085"/>
    </source>
</evidence>
<dbReference type="Gene3D" id="3.30.450.20">
    <property type="entry name" value="PAS domain"/>
    <property type="match status" value="8"/>
</dbReference>
<dbReference type="SMART" id="SM00065">
    <property type="entry name" value="GAF"/>
    <property type="match status" value="3"/>
</dbReference>
<dbReference type="Proteomes" id="UP000183940">
    <property type="component" value="Unassembled WGS sequence"/>
</dbReference>
<dbReference type="GO" id="GO:0004673">
    <property type="term" value="F:protein histidine kinase activity"/>
    <property type="evidence" value="ECO:0007669"/>
    <property type="project" value="UniProtKB-EC"/>
</dbReference>
<dbReference type="SMART" id="SM00091">
    <property type="entry name" value="PAS"/>
    <property type="match status" value="8"/>
</dbReference>
<dbReference type="PANTHER" id="PTHR43304:SF1">
    <property type="entry name" value="PAC DOMAIN-CONTAINING PROTEIN"/>
    <property type="match status" value="1"/>
</dbReference>
<dbReference type="InterPro" id="IPR000644">
    <property type="entry name" value="CBS_dom"/>
</dbReference>
<dbReference type="InterPro" id="IPR029016">
    <property type="entry name" value="GAF-like_dom_sf"/>
</dbReference>
<dbReference type="PANTHER" id="PTHR43304">
    <property type="entry name" value="PHYTOCHROME-LIKE PROTEIN CPH1"/>
    <property type="match status" value="1"/>
</dbReference>
<dbReference type="PROSITE" id="PS51371">
    <property type="entry name" value="CBS"/>
    <property type="match status" value="1"/>
</dbReference>
<dbReference type="Pfam" id="PF08447">
    <property type="entry name" value="PAS_3"/>
    <property type="match status" value="4"/>
</dbReference>
<feature type="domain" description="PAS" evidence="10">
    <location>
        <begin position="746"/>
        <end position="816"/>
    </location>
</feature>
<feature type="domain" description="PAC" evidence="11">
    <location>
        <begin position="1098"/>
        <end position="1151"/>
    </location>
</feature>
<feature type="domain" description="Phytochrome chromophore attachment site" evidence="9">
    <location>
        <begin position="163"/>
        <end position="299"/>
    </location>
</feature>
<dbReference type="SMART" id="SM00387">
    <property type="entry name" value="HATPase_c"/>
    <property type="match status" value="1"/>
</dbReference>
<dbReference type="InterPro" id="IPR001610">
    <property type="entry name" value="PAC"/>
</dbReference>
<feature type="domain" description="PAS" evidence="10">
    <location>
        <begin position="1019"/>
        <end position="1093"/>
    </location>
</feature>
<keyword evidence="6" id="KW-0418">Kinase</keyword>
<keyword evidence="7" id="KW-0129">CBS domain</keyword>
<dbReference type="Pfam" id="PF01590">
    <property type="entry name" value="GAF"/>
    <property type="match status" value="3"/>
</dbReference>
<dbReference type="InterPro" id="IPR036890">
    <property type="entry name" value="HATPase_C_sf"/>
</dbReference>
<feature type="domain" description="PAC" evidence="11">
    <location>
        <begin position="698"/>
        <end position="745"/>
    </location>
</feature>
<sequence>MSFASVSFQLPSLESVLDRHPVVVSPDLSVEEAIAFWNRESPYPYLVVSQNQQVLGMITVSDYHQIRTHWQKWRSVSVERVMTPQGCSLTWQPDLDLLAVTKLMVEEQIEYLPILNLQQNIMGVVCAHDLQKSLQDLDAISVYYGLAQLQAIHKKSDDRHNIGFQTLLDRTVTEIHQGLKCDRVLIYRFEPDGGGTVIAESVYPLCKSLLGIKIKDSHFGEDLFKAYINGRTQVTHDIESGGLTPCHVEFLRQIQVKANLVVPILQENHLWGLLTAQQAIAPRYWSRNDEAFLKQQADQLAICLKQSLPFQDLPTQLREHQWMHYTLEQEKNFTHAILSAVDALVVVVNQQGEIIYFNNACQRLSGVLEQQAQGQRFWEFLIPVAEQPQIKHVIGQALQGESTGAYQCHWVIQGSKKRRIEWSNQIFHDRGIVTHAIITGIDLSRRQEAQIQLRFRDRQQQTLTYLSQYAITATDLQSLMNEIVQQVAKTLSVDYVEILELLPNQAAFQMQAAHGFTSCYHHDLHHSIEQPTLGATKNTQPGYTLSCGQSVIVDDLQIETRFRGAALHNNRRIISSITTIIPGVKQPFGVLGVHSREHRHFNPDEVQFLEAIAHLLASFLEQHRLTEELNQFFNLSLDLFCIITFDGSFKRINPRFQGLLGYSSHQLQSRSLFDFIHPDDLAATQAQVQQLASRVPTVNFEHRYRCQDGSYRWIAWTAMPTDESYFYAVGRDITERREIEIALKESRKRYVTLATASPVGIFQTDNQGLCLYVNQCWCDMTDLSAQEAMMEGWLQTLHPEDSERVFQEWNKAVEEYRPFSSEYRFKHRDGSVVWVMGQAVADVDEEGKIVGYVGSITDISDRKQAEEALKYLNQTLEDQVAQRTADLETANEALCYAEERFRIALKNAPITVFNQDVDLRYTWIYNPTLGYTAEAVIGKSDRDLFAPEDAQKLERIKQQALDSQSSVREEVMLTDRGNLKCYDITVDPLSNLENQVIGITCAVLDITHRKKAELALQENERFIQRIADASPNILYIYDLEQHKTVYSNKNIALVLGYTPHEVQEMGNIVCEDFLHPEDRPKLAQWYQELMNANNTDIWELEYRMLDRNGESHWFVSRDTIFTRNAEGKPMQLLGAASDITERKEVEEQLRLSERAIAASSNGIVIIDAQQPDFPVISVNPAFERVTGYCAQDIIGKNCRILQGTDREQEGLETIRKALKNEESCTVVLRNYRKDGSLFWNRTTISPIHDDQGILTHYLGIQNNITEIKVAEERLLAKVKREELFGMITQRIRESLDLQEILRTTVQEVKQLLLSDRVLVYRILPNYTGQVIAEAVNPGWTGTLDKKFPEETFPRECYDQYLAGKTYAISDVTQTDIRPCLVEFLQEFQVKSKIVVPIIQNNLLWGLLIVHQCDRVRDWKEEEIELLKQIASQLAIAIQQSEFYQQLQRELKERIVAETALLMSQERIQYLLSSSPGILYSLRANDSLELTFVSDNAYDVIGYELLEMFEENFWWTHLHPEDQVKISQHGLKRLFDQGFYSHEYRFLHKDGRYIWIYDKLNLVRDEEGNPLEIIGYWIDITDRKRIEQKLQETTSRLTSLISNLQLGVLVKDEHHKVALINQTFCHLFKTTNCSEQLIGQEWGNIGDEFSHLFDRPEEISQHHQDIVAHNKIVTNQEIKLADGRILEQNYVPILIDSIDRGHLWMYRDISDRKQAESRLVTSLQEKEILLKEIHHRVKNNLLVVSNLLEFQADYVSDPTLIKVLEDSRNRIYSMALIHEKLYRSMTLDTINFGEYLQDLVLNLFESYNVEDNKVKFYLDIEPVLLNIETAHPCGLIVNELLSNTLKHAFPEEKIGKVEVIMYQKDNNQIVVKVADNGIGFPEDLDFRKVDSLGMELVCTLTEQLEGEITLFRDHGTTFELRFSELKYRQRV</sequence>
<feature type="domain" description="PAS" evidence="10">
    <location>
        <begin position="625"/>
        <end position="695"/>
    </location>
</feature>
<feature type="domain" description="CBS" evidence="12">
    <location>
        <begin position="17"/>
        <end position="76"/>
    </location>
</feature>
<keyword evidence="8" id="KW-0175">Coiled coil</keyword>
<feature type="domain" description="PAC" evidence="11">
    <location>
        <begin position="1224"/>
        <end position="1276"/>
    </location>
</feature>
<accession>A0A1L9QXR0</accession>
<feature type="domain" description="PAS" evidence="10">
    <location>
        <begin position="330"/>
        <end position="401"/>
    </location>
</feature>
<dbReference type="Gene3D" id="3.30.565.10">
    <property type="entry name" value="Histidine kinase-like ATPase, C-terminal domain"/>
    <property type="match status" value="1"/>
</dbReference>
<dbReference type="PROSITE" id="PS50046">
    <property type="entry name" value="PHYTOCHROME_2"/>
    <property type="match status" value="2"/>
</dbReference>
<feature type="domain" description="PAC" evidence="11">
    <location>
        <begin position="1539"/>
        <end position="1591"/>
    </location>
</feature>
<evidence type="ECO:0000259" key="11">
    <source>
        <dbReference type="PROSITE" id="PS50113"/>
    </source>
</evidence>
<feature type="domain" description="PAS" evidence="10">
    <location>
        <begin position="1148"/>
        <end position="1221"/>
    </location>
</feature>
<feature type="domain" description="PAC" evidence="11">
    <location>
        <begin position="966"/>
        <end position="1018"/>
    </location>
</feature>
<evidence type="ECO:0000256" key="4">
    <source>
        <dbReference type="ARBA" id="ARBA00022553"/>
    </source>
</evidence>
<dbReference type="InterPro" id="IPR016132">
    <property type="entry name" value="Phyto_chromo_attachment"/>
</dbReference>
<dbReference type="EMBL" id="MLAW01000001">
    <property type="protein sequence ID" value="OJJ27454.1"/>
    <property type="molecule type" value="Genomic_DNA"/>
</dbReference>
<dbReference type="Gene3D" id="3.30.450.40">
    <property type="match status" value="3"/>
</dbReference>
<keyword evidence="4" id="KW-0597">Phosphoprotein</keyword>
<dbReference type="InterPro" id="IPR000700">
    <property type="entry name" value="PAS-assoc_C"/>
</dbReference>
<dbReference type="InterPro" id="IPR046342">
    <property type="entry name" value="CBS_dom_sf"/>
</dbReference>
<protein>
    <recommendedName>
        <fullName evidence="3">histidine kinase</fullName>
        <ecNumber evidence="3">2.7.13.3</ecNumber>
    </recommendedName>
</protein>
<feature type="domain" description="PAS" evidence="10">
    <location>
        <begin position="929"/>
        <end position="964"/>
    </location>
</feature>
<dbReference type="InterPro" id="IPR011495">
    <property type="entry name" value="Sig_transdc_His_kin_sub2_dim/P"/>
</dbReference>
<dbReference type="PROSITE" id="PS50113">
    <property type="entry name" value="PAC"/>
    <property type="match status" value="6"/>
</dbReference>
<dbReference type="InterPro" id="IPR013655">
    <property type="entry name" value="PAS_fold_3"/>
</dbReference>
<dbReference type="SUPFAM" id="SSF55874">
    <property type="entry name" value="ATPase domain of HSP90 chaperone/DNA topoisomerase II/histidine kinase"/>
    <property type="match status" value="1"/>
</dbReference>
<feature type="domain" description="PAS" evidence="10">
    <location>
        <begin position="1463"/>
        <end position="1537"/>
    </location>
</feature>
<dbReference type="STRING" id="1925591.BI308_00310"/>
<evidence type="ECO:0000256" key="2">
    <source>
        <dbReference type="ARBA" id="ARBA00006402"/>
    </source>
</evidence>
<dbReference type="InterPro" id="IPR000014">
    <property type="entry name" value="PAS"/>
</dbReference>
<dbReference type="EC" id="2.7.13.3" evidence="3"/>
<dbReference type="Pfam" id="PF13426">
    <property type="entry name" value="PAS_9"/>
    <property type="match status" value="1"/>
</dbReference>
<dbReference type="PROSITE" id="PS50112">
    <property type="entry name" value="PAS"/>
    <property type="match status" value="7"/>
</dbReference>
<dbReference type="FunFam" id="3.30.450.20:FF:000099">
    <property type="entry name" value="Sensory box sensor histidine kinase"/>
    <property type="match status" value="1"/>
</dbReference>
<evidence type="ECO:0000256" key="6">
    <source>
        <dbReference type="ARBA" id="ARBA00022777"/>
    </source>
</evidence>
<dbReference type="InterPro" id="IPR003594">
    <property type="entry name" value="HATPase_dom"/>
</dbReference>
<comment type="caution">
    <text evidence="13">The sequence shown here is derived from an EMBL/GenBank/DDBJ whole genome shotgun (WGS) entry which is preliminary data.</text>
</comment>
<gene>
    <name evidence="13" type="ORF">BI308_00310</name>
</gene>
<comment type="catalytic activity">
    <reaction evidence="1">
        <text>ATP + protein L-histidine = ADP + protein N-phospho-L-histidine.</text>
        <dbReference type="EC" id="2.7.13.3"/>
    </reaction>
</comment>
<dbReference type="Pfam" id="PF07568">
    <property type="entry name" value="HisKA_2"/>
    <property type="match status" value="1"/>
</dbReference>
<evidence type="ECO:0000256" key="7">
    <source>
        <dbReference type="PROSITE-ProRule" id="PRU00703"/>
    </source>
</evidence>
<dbReference type="CDD" id="cd00130">
    <property type="entry name" value="PAS"/>
    <property type="match status" value="7"/>
</dbReference>
<dbReference type="Pfam" id="PF02518">
    <property type="entry name" value="HATPase_c"/>
    <property type="match status" value="1"/>
</dbReference>
<evidence type="ECO:0000256" key="5">
    <source>
        <dbReference type="ARBA" id="ARBA00022679"/>
    </source>
</evidence>
<evidence type="ECO:0000259" key="9">
    <source>
        <dbReference type="PROSITE" id="PS50046"/>
    </source>
</evidence>